<dbReference type="PANTHER" id="PTHR28670">
    <property type="entry name" value="UV-STIMULATED SCAFFOLD PROTEIN A"/>
    <property type="match status" value="1"/>
</dbReference>
<dbReference type="GO" id="GO:0005694">
    <property type="term" value="C:chromosome"/>
    <property type="evidence" value="ECO:0007669"/>
    <property type="project" value="TreeGrafter"/>
</dbReference>
<dbReference type="GO" id="GO:0009411">
    <property type="term" value="P:response to UV"/>
    <property type="evidence" value="ECO:0007669"/>
    <property type="project" value="InterPro"/>
</dbReference>
<dbReference type="AlphaFoldDB" id="A0A3F2RYC9"/>
<dbReference type="GO" id="GO:0000993">
    <property type="term" value="F:RNA polymerase II complex binding"/>
    <property type="evidence" value="ECO:0007669"/>
    <property type="project" value="TreeGrafter"/>
</dbReference>
<gene>
    <name evidence="2" type="ORF">BBP00_00002056</name>
</gene>
<feature type="region of interest" description="Disordered" evidence="1">
    <location>
        <begin position="443"/>
        <end position="469"/>
    </location>
</feature>
<evidence type="ECO:0000313" key="3">
    <source>
        <dbReference type="Proteomes" id="UP000277300"/>
    </source>
</evidence>
<dbReference type="EMBL" id="MBDO02000033">
    <property type="protein sequence ID" value="RLN66649.1"/>
    <property type="molecule type" value="Genomic_DNA"/>
</dbReference>
<dbReference type="GO" id="GO:0006283">
    <property type="term" value="P:transcription-coupled nucleotide-excision repair"/>
    <property type="evidence" value="ECO:0007669"/>
    <property type="project" value="TreeGrafter"/>
</dbReference>
<protein>
    <recommendedName>
        <fullName evidence="4">VHS domain-containing protein</fullName>
    </recommendedName>
</protein>
<feature type="region of interest" description="Disordered" evidence="1">
    <location>
        <begin position="277"/>
        <end position="317"/>
    </location>
</feature>
<accession>A0A3F2RYC9</accession>
<dbReference type="Proteomes" id="UP000277300">
    <property type="component" value="Unassembled WGS sequence"/>
</dbReference>
<evidence type="ECO:0008006" key="4">
    <source>
        <dbReference type="Google" id="ProtNLM"/>
    </source>
</evidence>
<evidence type="ECO:0000313" key="2">
    <source>
        <dbReference type="EMBL" id="RLN66649.1"/>
    </source>
</evidence>
<organism evidence="2 3">
    <name type="scientific">Phytophthora kernoviae</name>
    <dbReference type="NCBI Taxonomy" id="325452"/>
    <lineage>
        <taxon>Eukaryota</taxon>
        <taxon>Sar</taxon>
        <taxon>Stramenopiles</taxon>
        <taxon>Oomycota</taxon>
        <taxon>Peronosporomycetes</taxon>
        <taxon>Peronosporales</taxon>
        <taxon>Peronosporaceae</taxon>
        <taxon>Phytophthora</taxon>
    </lineage>
</organism>
<sequence>MATNQRKDEGAMPGIQELNSTNEASRFGEALSGYFQVANTARKRAGRRSRHGMHLQVEENYLCREIFQRSVAFRALVTTQTASFYDKLLVAAGEDPRPNVSRVLRAKNRGSAQLTAVLALIESWKHDFGARYPSIVAGYAVLMGRGYVFPRERERQQEAQQQEVDTRRHRGRVCEAKKQQRGREMAQFIPEMEQVLVEMNRIFEILVPTLDAFEVPDELESHSSTTTQNAIVVGEDNSKDPTQQIARGHHGVEELTNVDGGSDEVEWEDVTPRIAISVETGDDDDKGVEWESVSADSDSSREDSMREEEDTESAVGDQMDINDIVQAYGLGSSSYRLTVEVPKRVCEESADNDVLFRALKDNALRMRKRFLPLLDDWEQHSTLPGPASSSPSAAQSQREVLQQIRDLHDRTTHALLKWEDLAQGTRDSQQGKTPTVAVVTLPLDAYEYNPPPVKRRCKSSDRRRQTSNP</sequence>
<feature type="region of interest" description="Disordered" evidence="1">
    <location>
        <begin position="381"/>
        <end position="400"/>
    </location>
</feature>
<feature type="compositionally biased region" description="Basic and acidic residues" evidence="1">
    <location>
        <begin position="458"/>
        <end position="469"/>
    </location>
</feature>
<name>A0A3F2RYC9_9STRA</name>
<dbReference type="PANTHER" id="PTHR28670:SF1">
    <property type="entry name" value="UV-STIMULATED SCAFFOLD PROTEIN A"/>
    <property type="match status" value="1"/>
</dbReference>
<evidence type="ECO:0000256" key="1">
    <source>
        <dbReference type="SAM" id="MobiDB-lite"/>
    </source>
</evidence>
<reference evidence="2 3" key="1">
    <citation type="submission" date="2018-07" db="EMBL/GenBank/DDBJ databases">
        <title>Genome sequencing of oomycete isolates from Chile give support for New Zealand origin for Phytophthora kernoviae and make available the first Nothophytophthora sp. genome.</title>
        <authorList>
            <person name="Studholme D.J."/>
            <person name="Sanfuentes E."/>
            <person name="Panda P."/>
            <person name="Hill R."/>
            <person name="Sambles C."/>
            <person name="Grant M."/>
            <person name="Williams N.M."/>
            <person name="Mcdougal R.L."/>
        </authorList>
    </citation>
    <scope>NUCLEOTIDE SEQUENCE [LARGE SCALE GENOMIC DNA]</scope>
    <source>
        <strain evidence="2">Chile6</strain>
    </source>
</reference>
<dbReference type="OrthoDB" id="5594015at2759"/>
<dbReference type="InterPro" id="IPR018610">
    <property type="entry name" value="UVSSA"/>
</dbReference>
<feature type="compositionally biased region" description="Low complexity" evidence="1">
    <location>
        <begin position="386"/>
        <end position="397"/>
    </location>
</feature>
<comment type="caution">
    <text evidence="2">The sequence shown here is derived from an EMBL/GenBank/DDBJ whole genome shotgun (WGS) entry which is preliminary data.</text>
</comment>
<proteinExistence type="predicted"/>